<name>A0A6J4RLS0_9ACTN</name>
<dbReference type="AlphaFoldDB" id="A0A6J4RLS0"/>
<sequence length="34" mass="3897">VVVARLGHLVEVAGREQRAADRLREGLRERRDDV</sequence>
<dbReference type="EMBL" id="CADCVS010000037">
    <property type="protein sequence ID" value="CAA9472309.1"/>
    <property type="molecule type" value="Genomic_DNA"/>
</dbReference>
<accession>A0A6J4RLS0</accession>
<proteinExistence type="predicted"/>
<gene>
    <name evidence="1" type="ORF">AVDCRST_MAG30-197</name>
</gene>
<feature type="non-terminal residue" evidence="1">
    <location>
        <position position="1"/>
    </location>
</feature>
<reference evidence="1" key="1">
    <citation type="submission" date="2020-02" db="EMBL/GenBank/DDBJ databases">
        <authorList>
            <person name="Meier V. D."/>
        </authorList>
    </citation>
    <scope>NUCLEOTIDE SEQUENCE</scope>
    <source>
        <strain evidence="1">AVDCRST_MAG30</strain>
    </source>
</reference>
<organism evidence="1">
    <name type="scientific">uncultured Solirubrobacteraceae bacterium</name>
    <dbReference type="NCBI Taxonomy" id="1162706"/>
    <lineage>
        <taxon>Bacteria</taxon>
        <taxon>Bacillati</taxon>
        <taxon>Actinomycetota</taxon>
        <taxon>Thermoleophilia</taxon>
        <taxon>Solirubrobacterales</taxon>
        <taxon>Solirubrobacteraceae</taxon>
        <taxon>environmental samples</taxon>
    </lineage>
</organism>
<protein>
    <submittedName>
        <fullName evidence="1">Uncharacterized protein</fullName>
    </submittedName>
</protein>
<evidence type="ECO:0000313" key="1">
    <source>
        <dbReference type="EMBL" id="CAA9472309.1"/>
    </source>
</evidence>
<feature type="non-terminal residue" evidence="1">
    <location>
        <position position="34"/>
    </location>
</feature>